<comment type="caution">
    <text evidence="1">The sequence shown here is derived from an EMBL/GenBank/DDBJ whole genome shotgun (WGS) entry which is preliminary data.</text>
</comment>
<evidence type="ECO:0000313" key="2">
    <source>
        <dbReference type="Proteomes" id="UP000566813"/>
    </source>
</evidence>
<dbReference type="Pfam" id="PF13692">
    <property type="entry name" value="Glyco_trans_1_4"/>
    <property type="match status" value="1"/>
</dbReference>
<proteinExistence type="predicted"/>
<dbReference type="SUPFAM" id="SSF53756">
    <property type="entry name" value="UDP-Glycosyltransferase/glycogen phosphorylase"/>
    <property type="match status" value="1"/>
</dbReference>
<dbReference type="EMBL" id="JACLAW010000002">
    <property type="protein sequence ID" value="MBC2664435.1"/>
    <property type="molecule type" value="Genomic_DNA"/>
</dbReference>
<organism evidence="1 2">
    <name type="scientific">Novosphingobium flavum</name>
    <dbReference type="NCBI Taxonomy" id="1778672"/>
    <lineage>
        <taxon>Bacteria</taxon>
        <taxon>Pseudomonadati</taxon>
        <taxon>Pseudomonadota</taxon>
        <taxon>Alphaproteobacteria</taxon>
        <taxon>Sphingomonadales</taxon>
        <taxon>Sphingomonadaceae</taxon>
        <taxon>Novosphingobium</taxon>
    </lineage>
</organism>
<dbReference type="AlphaFoldDB" id="A0A7X1FP78"/>
<accession>A0A7X1FP78</accession>
<evidence type="ECO:0000313" key="1">
    <source>
        <dbReference type="EMBL" id="MBC2664435.1"/>
    </source>
</evidence>
<keyword evidence="2" id="KW-1185">Reference proteome</keyword>
<dbReference type="Proteomes" id="UP000566813">
    <property type="component" value="Unassembled WGS sequence"/>
</dbReference>
<dbReference type="PANTHER" id="PTHR12526">
    <property type="entry name" value="GLYCOSYLTRANSFERASE"/>
    <property type="match status" value="1"/>
</dbReference>
<dbReference type="GO" id="GO:0016740">
    <property type="term" value="F:transferase activity"/>
    <property type="evidence" value="ECO:0007669"/>
    <property type="project" value="UniProtKB-KW"/>
</dbReference>
<reference evidence="1 2" key="1">
    <citation type="submission" date="2020-08" db="EMBL/GenBank/DDBJ databases">
        <title>The genome sequence of type strain Novosphingobium flavum NBRC 111647.</title>
        <authorList>
            <person name="Liu Y."/>
        </authorList>
    </citation>
    <scope>NUCLEOTIDE SEQUENCE [LARGE SCALE GENOMIC DNA]</scope>
    <source>
        <strain evidence="1 2">NBRC 111647</strain>
    </source>
</reference>
<keyword evidence="1" id="KW-0808">Transferase</keyword>
<gene>
    <name evidence="1" type="ORF">H7F51_02760</name>
</gene>
<sequence>MSGMLAGKRLLVVEEALKDPVGHWYEYIKGVVELNRREGAEVITVAHARIDPAIAREIAAIPAFPRSNWDGVYAHPKAWRRYLGVLRHNWLVYRTMRRIVDQHGPFDCLFAPTVIVHHAWGWRLLFARRQAGIGRMVLLFRNNAGTYEPGSTMPVFKRSAAMLRSALKSFAGAIGAGRVALATDSSKLAREYGLLCGLVPEVYPSPRIAPFPNQPRPPKAPGEPLVFSCLGPARFEKGIDLLQEAIKLCLARGLPRPVRFVIQWNQPIVDAQGQPYLPDPALLADPHVEFVTEPMDSAAYDAAIAATDCMLLPYRRDAYFARISGVAVEAATAGIPVLYTTDTWTADLIEEVGAGIGTADGDIAALAEGIMAMIERYDAVQESAMERRSAAQAAHSGEAFVAKLWGRA</sequence>
<dbReference type="Gene3D" id="3.40.50.2000">
    <property type="entry name" value="Glycogen Phosphorylase B"/>
    <property type="match status" value="1"/>
</dbReference>
<protein>
    <submittedName>
        <fullName evidence="1">Glycosyltransferase</fullName>
    </submittedName>
</protein>
<name>A0A7X1FP78_9SPHN</name>